<protein>
    <submittedName>
        <fullName evidence="2">Uncharacterized protein</fullName>
    </submittedName>
</protein>
<feature type="region of interest" description="Disordered" evidence="1">
    <location>
        <begin position="299"/>
        <end position="322"/>
    </location>
</feature>
<feature type="compositionally biased region" description="Polar residues" evidence="1">
    <location>
        <begin position="267"/>
        <end position="281"/>
    </location>
</feature>
<proteinExistence type="predicted"/>
<gene>
    <name evidence="2" type="ORF">JR316_007058</name>
</gene>
<sequence length="351" mass="39036">MILQYPSRTDPIIPLDLFPSPQEPLSLSDEGLTLTGRYGTGNFFSGTETGDELNTFEPSVDDNSFEDLHSKPRFSEFSIAGYDDNGYASRTNNTMDPDNAYCISYAPKPMEANVSHPPQTLLFGSNFAEPIVDDHRSNSYTSSIVGGTGLEHTSPVYPPFSPRYSTRNIAILEYNSEYEQQKHTLLPVHLEGTHSRRRHDRSLSVDGIHYEERGKPITFKPGEIPINGILPNVTPRSSPTHTRKPMRMDAGTTANGRTNRGVARGCNTRSTKSQKTPGKNRTASKEVCVCQKRGVDGKREPVKTYTGPTKSPGQGHRSDLANNSAKKCELCHREEVLLEERWRSNSTFIGE</sequence>
<organism evidence="2">
    <name type="scientific">Psilocybe cubensis</name>
    <name type="common">Psychedelic mushroom</name>
    <name type="synonym">Stropharia cubensis</name>
    <dbReference type="NCBI Taxonomy" id="181762"/>
    <lineage>
        <taxon>Eukaryota</taxon>
        <taxon>Fungi</taxon>
        <taxon>Dikarya</taxon>
        <taxon>Basidiomycota</taxon>
        <taxon>Agaricomycotina</taxon>
        <taxon>Agaricomycetes</taxon>
        <taxon>Agaricomycetidae</taxon>
        <taxon>Agaricales</taxon>
        <taxon>Agaricineae</taxon>
        <taxon>Strophariaceae</taxon>
        <taxon>Psilocybe</taxon>
    </lineage>
</organism>
<reference evidence="2" key="1">
    <citation type="submission" date="2021-02" db="EMBL/GenBank/DDBJ databases">
        <title>Psilocybe cubensis genome.</title>
        <authorList>
            <person name="Mckernan K.J."/>
            <person name="Crawford S."/>
            <person name="Trippe A."/>
            <person name="Kane L.T."/>
            <person name="Mclaughlin S."/>
        </authorList>
    </citation>
    <scope>NUCLEOTIDE SEQUENCE [LARGE SCALE GENOMIC DNA]</scope>
    <source>
        <strain evidence="2">MGC-MH-2018</strain>
    </source>
</reference>
<dbReference type="EMBL" id="JAFIQS010000006">
    <property type="protein sequence ID" value="KAG5168458.1"/>
    <property type="molecule type" value="Genomic_DNA"/>
</dbReference>
<feature type="region of interest" description="Disordered" evidence="1">
    <location>
        <begin position="226"/>
        <end position="282"/>
    </location>
</feature>
<evidence type="ECO:0000256" key="1">
    <source>
        <dbReference type="SAM" id="MobiDB-lite"/>
    </source>
</evidence>
<evidence type="ECO:0000313" key="2">
    <source>
        <dbReference type="EMBL" id="KAG5168458.1"/>
    </source>
</evidence>
<accession>A0A8H7XX29</accession>
<dbReference type="AlphaFoldDB" id="A0A8H7XX29"/>
<name>A0A8H7XX29_PSICU</name>
<comment type="caution">
    <text evidence="2">The sequence shown here is derived from an EMBL/GenBank/DDBJ whole genome shotgun (WGS) entry which is preliminary data.</text>
</comment>